<gene>
    <name evidence="8" type="ORF">J5Y10_24470</name>
</gene>
<feature type="domain" description="Response regulatory" evidence="7">
    <location>
        <begin position="564"/>
        <end position="680"/>
    </location>
</feature>
<evidence type="ECO:0000313" key="9">
    <source>
        <dbReference type="Proteomes" id="UP000677537"/>
    </source>
</evidence>
<dbReference type="Gene3D" id="3.40.50.2300">
    <property type="match status" value="1"/>
</dbReference>
<dbReference type="InterPro" id="IPR033424">
    <property type="entry name" value="MASE4"/>
</dbReference>
<dbReference type="SUPFAM" id="SSF55874">
    <property type="entry name" value="ATPase domain of HSP90 chaperone/DNA topoisomerase II/histidine kinase"/>
    <property type="match status" value="1"/>
</dbReference>
<keyword evidence="9" id="KW-1185">Reference proteome</keyword>
<dbReference type="RefSeq" id="WP_209376755.1">
    <property type="nucleotide sequence ID" value="NZ_JAGIZA010000024.1"/>
</dbReference>
<keyword evidence="3 4" id="KW-0597">Phosphoprotein</keyword>
<dbReference type="EMBL" id="JAGIZA010000024">
    <property type="protein sequence ID" value="MBP0495960.1"/>
    <property type="molecule type" value="Genomic_DNA"/>
</dbReference>
<dbReference type="Pfam" id="PF00072">
    <property type="entry name" value="Response_reg"/>
    <property type="match status" value="1"/>
</dbReference>
<feature type="modified residue" description="4-aspartylphosphate" evidence="4">
    <location>
        <position position="614"/>
    </location>
</feature>
<dbReference type="Pfam" id="PF02518">
    <property type="entry name" value="HATPase_c"/>
    <property type="match status" value="1"/>
</dbReference>
<dbReference type="AlphaFoldDB" id="A0A940N392"/>
<feature type="domain" description="Histidine kinase" evidence="6">
    <location>
        <begin position="311"/>
        <end position="538"/>
    </location>
</feature>
<dbReference type="SUPFAM" id="SSF52172">
    <property type="entry name" value="CheY-like"/>
    <property type="match status" value="1"/>
</dbReference>
<keyword evidence="5" id="KW-1133">Transmembrane helix</keyword>
<dbReference type="InterPro" id="IPR001789">
    <property type="entry name" value="Sig_transdc_resp-reg_receiver"/>
</dbReference>
<dbReference type="InterPro" id="IPR036890">
    <property type="entry name" value="HATPase_C_sf"/>
</dbReference>
<evidence type="ECO:0000256" key="2">
    <source>
        <dbReference type="ARBA" id="ARBA00012438"/>
    </source>
</evidence>
<keyword evidence="5" id="KW-0812">Transmembrane</keyword>
<dbReference type="InterPro" id="IPR004358">
    <property type="entry name" value="Sig_transdc_His_kin-like_C"/>
</dbReference>
<dbReference type="SMART" id="SM00388">
    <property type="entry name" value="HisKA"/>
    <property type="match status" value="1"/>
</dbReference>
<dbReference type="PROSITE" id="PS50109">
    <property type="entry name" value="HIS_KIN"/>
    <property type="match status" value="1"/>
</dbReference>
<dbReference type="PANTHER" id="PTHR43065">
    <property type="entry name" value="SENSOR HISTIDINE KINASE"/>
    <property type="match status" value="1"/>
</dbReference>
<proteinExistence type="predicted"/>
<dbReference type="GO" id="GO:0000155">
    <property type="term" value="F:phosphorelay sensor kinase activity"/>
    <property type="evidence" value="ECO:0007669"/>
    <property type="project" value="InterPro"/>
</dbReference>
<sequence>MQKVYDFSAAPAGTPAMRGQRLAAGCLCLLAVVATVFLLPFADVAGPAIPGFMLVHQTSLVIAYGLSAWVLFAQFRRAPAMPLLLIAAGTLYTAAIVLLQLLSVPNLVAGGRVLGAGPETTTWLWTFWHLGPPACTIAYALTLRRAQDRPMPRKAGALAALAALSAAGLSAVISTLGLPWLPHQVTGDDYTALTTSGVGPAVQLLTIAALVLVWRAARGRRTVLDLWVAASMLLLVLDNFLTMAGASRGSVGWYVGRIEALVSAFVILWAYLHEVDALRARAEAAAAEAALAGAALRQAQKMEAVGRLTGGIAHDFNNLLMVVTSGFDMIRRRPEDHARVLKLADAGLEAAQRGARLTRQLLTFARRQKLRPETMNLNATLLEFEPLVRRALGEAAELRLELDPALHPARVDPGEFEAAVLNLVVNARDALPPGGGRVTITTGTRSRVARPAAAELLPEPLPAGDYVVLSVADNGRGMDEATRLQAFEPFFTTKEFGKGSGLGLSQVYGFARAAGGAVEITSSPGRGALVEIWLPRAQHVAQEAPVAGTATGASSLRRAEEGEVVLAVEDEPAVLAAVVENLQDLGYRVIPARDAAEALEHLRGSGRVDILFSDVVMPGGMNGVQLAVEAGRLRAGLRVLLTSGYTDEALSGQHGVPSDVPILTKPYRREELADRLRVARQASRHAGD</sequence>
<dbReference type="EC" id="2.7.13.3" evidence="2"/>
<comment type="catalytic activity">
    <reaction evidence="1">
        <text>ATP + protein L-histidine = ADP + protein N-phospho-L-histidine.</text>
        <dbReference type="EC" id="2.7.13.3"/>
    </reaction>
</comment>
<feature type="transmembrane region" description="Helical" evidence="5">
    <location>
        <begin position="48"/>
        <end position="71"/>
    </location>
</feature>
<evidence type="ECO:0000256" key="4">
    <source>
        <dbReference type="PROSITE-ProRule" id="PRU00169"/>
    </source>
</evidence>
<dbReference type="InterPro" id="IPR005467">
    <property type="entry name" value="His_kinase_dom"/>
</dbReference>
<dbReference type="InterPro" id="IPR011006">
    <property type="entry name" value="CheY-like_superfamily"/>
</dbReference>
<dbReference type="PRINTS" id="PR00344">
    <property type="entry name" value="BCTRLSENSOR"/>
</dbReference>
<comment type="caution">
    <text evidence="8">The sequence shown here is derived from an EMBL/GenBank/DDBJ whole genome shotgun (WGS) entry which is preliminary data.</text>
</comment>
<reference evidence="8" key="1">
    <citation type="submission" date="2021-03" db="EMBL/GenBank/DDBJ databases">
        <authorList>
            <person name="So Y."/>
        </authorList>
    </citation>
    <scope>NUCLEOTIDE SEQUENCE</scope>
    <source>
        <strain evidence="8">SG15</strain>
    </source>
</reference>
<feature type="transmembrane region" description="Helical" evidence="5">
    <location>
        <begin position="251"/>
        <end position="272"/>
    </location>
</feature>
<dbReference type="InterPro" id="IPR003661">
    <property type="entry name" value="HisK_dim/P_dom"/>
</dbReference>
<dbReference type="Proteomes" id="UP000677537">
    <property type="component" value="Unassembled WGS sequence"/>
</dbReference>
<dbReference type="InterPro" id="IPR003594">
    <property type="entry name" value="HATPase_dom"/>
</dbReference>
<evidence type="ECO:0000256" key="5">
    <source>
        <dbReference type="SAM" id="Phobius"/>
    </source>
</evidence>
<feature type="transmembrane region" description="Helical" evidence="5">
    <location>
        <begin position="190"/>
        <end position="214"/>
    </location>
</feature>
<feature type="transmembrane region" description="Helical" evidence="5">
    <location>
        <begin position="83"/>
        <end position="102"/>
    </location>
</feature>
<dbReference type="PANTHER" id="PTHR43065:SF49">
    <property type="entry name" value="HISTIDINE KINASE"/>
    <property type="match status" value="1"/>
</dbReference>
<dbReference type="SUPFAM" id="SSF47384">
    <property type="entry name" value="Homodimeric domain of signal transducing histidine kinase"/>
    <property type="match status" value="1"/>
</dbReference>
<dbReference type="Gene3D" id="1.10.287.130">
    <property type="match status" value="1"/>
</dbReference>
<evidence type="ECO:0000313" key="8">
    <source>
        <dbReference type="EMBL" id="MBP0495960.1"/>
    </source>
</evidence>
<accession>A0A940N392</accession>
<dbReference type="PROSITE" id="PS50110">
    <property type="entry name" value="RESPONSE_REGULATORY"/>
    <property type="match status" value="1"/>
</dbReference>
<organism evidence="8 9">
    <name type="scientific">Roseomonas indoligenes</name>
    <dbReference type="NCBI Taxonomy" id="2820811"/>
    <lineage>
        <taxon>Bacteria</taxon>
        <taxon>Pseudomonadati</taxon>
        <taxon>Pseudomonadota</taxon>
        <taxon>Alphaproteobacteria</taxon>
        <taxon>Acetobacterales</taxon>
        <taxon>Roseomonadaceae</taxon>
        <taxon>Roseomonas</taxon>
    </lineage>
</organism>
<protein>
    <recommendedName>
        <fullName evidence="2">histidine kinase</fullName>
        <ecNumber evidence="2">2.7.13.3</ecNumber>
    </recommendedName>
</protein>
<feature type="transmembrane region" description="Helical" evidence="5">
    <location>
        <begin position="21"/>
        <end position="42"/>
    </location>
</feature>
<evidence type="ECO:0000259" key="7">
    <source>
        <dbReference type="PROSITE" id="PS50110"/>
    </source>
</evidence>
<dbReference type="Pfam" id="PF17158">
    <property type="entry name" value="MASE4"/>
    <property type="match status" value="1"/>
</dbReference>
<evidence type="ECO:0000259" key="6">
    <source>
        <dbReference type="PROSITE" id="PS50109"/>
    </source>
</evidence>
<evidence type="ECO:0000256" key="3">
    <source>
        <dbReference type="ARBA" id="ARBA00022553"/>
    </source>
</evidence>
<feature type="transmembrane region" description="Helical" evidence="5">
    <location>
        <begin position="122"/>
        <end position="143"/>
    </location>
</feature>
<name>A0A940N392_9PROT</name>
<dbReference type="SMART" id="SM00448">
    <property type="entry name" value="REC"/>
    <property type="match status" value="1"/>
</dbReference>
<dbReference type="SMART" id="SM00387">
    <property type="entry name" value="HATPase_c"/>
    <property type="match status" value="1"/>
</dbReference>
<dbReference type="CDD" id="cd00082">
    <property type="entry name" value="HisKA"/>
    <property type="match status" value="1"/>
</dbReference>
<dbReference type="InterPro" id="IPR036097">
    <property type="entry name" value="HisK_dim/P_sf"/>
</dbReference>
<feature type="transmembrane region" description="Helical" evidence="5">
    <location>
        <begin position="155"/>
        <end position="178"/>
    </location>
</feature>
<dbReference type="Gene3D" id="3.30.565.10">
    <property type="entry name" value="Histidine kinase-like ATPase, C-terminal domain"/>
    <property type="match status" value="1"/>
</dbReference>
<keyword evidence="5" id="KW-0472">Membrane</keyword>
<evidence type="ECO:0000256" key="1">
    <source>
        <dbReference type="ARBA" id="ARBA00000085"/>
    </source>
</evidence>